<reference evidence="16 17" key="1">
    <citation type="submission" date="2019-11" db="EMBL/GenBank/DDBJ databases">
        <title>Novel Deefgea species.</title>
        <authorList>
            <person name="Han J.-H."/>
        </authorList>
    </citation>
    <scope>NUCLEOTIDE SEQUENCE [LARGE SCALE GENOMIC DNA]</scope>
    <source>
        <strain evidence="16 17">LMG 24817</strain>
    </source>
</reference>
<feature type="transmembrane region" description="Helical" evidence="15">
    <location>
        <begin position="141"/>
        <end position="160"/>
    </location>
</feature>
<evidence type="ECO:0000256" key="5">
    <source>
        <dbReference type="ARBA" id="ARBA00022519"/>
    </source>
</evidence>
<dbReference type="EMBL" id="WOFE01000001">
    <property type="protein sequence ID" value="MBM5570317.1"/>
    <property type="molecule type" value="Genomic_DNA"/>
</dbReference>
<keyword evidence="4 14" id="KW-1003">Cell membrane</keyword>
<feature type="transmembrane region" description="Helical" evidence="15">
    <location>
        <begin position="7"/>
        <end position="26"/>
    </location>
</feature>
<comment type="similarity">
    <text evidence="2 14">Belongs to the DsbB family.</text>
</comment>
<feature type="topological domain" description="Cytoplasmic" evidence="14">
    <location>
        <begin position="1"/>
        <end position="9"/>
    </location>
</feature>
<evidence type="ECO:0000256" key="6">
    <source>
        <dbReference type="ARBA" id="ARBA00022692"/>
    </source>
</evidence>
<evidence type="ECO:0000313" key="17">
    <source>
        <dbReference type="Proteomes" id="UP001195660"/>
    </source>
</evidence>
<comment type="subcellular location">
    <subcellularLocation>
        <location evidence="1">Cell inner membrane</location>
        <topology evidence="1">Multi-pass membrane protein</topology>
    </subcellularLocation>
    <subcellularLocation>
        <location evidence="14">Cell membrane</location>
        <topology evidence="14">Multi-pass membrane protein</topology>
    </subcellularLocation>
</comment>
<dbReference type="RefSeq" id="WP_203569624.1">
    <property type="nucleotide sequence ID" value="NZ_WOFE01000001.1"/>
</dbReference>
<evidence type="ECO:0000256" key="10">
    <source>
        <dbReference type="ARBA" id="ARBA00023136"/>
    </source>
</evidence>
<evidence type="ECO:0000256" key="9">
    <source>
        <dbReference type="ARBA" id="ARBA00023002"/>
    </source>
</evidence>
<evidence type="ECO:0000256" key="13">
    <source>
        <dbReference type="ARBA" id="ARBA00023284"/>
    </source>
</evidence>
<evidence type="ECO:0000256" key="11">
    <source>
        <dbReference type="ARBA" id="ARBA00023157"/>
    </source>
</evidence>
<feature type="transmembrane region" description="Helical" evidence="15">
    <location>
        <begin position="32"/>
        <end position="59"/>
    </location>
</feature>
<dbReference type="InterPro" id="IPR003752">
    <property type="entry name" value="DiS_bond_form_DsbB/BdbC"/>
</dbReference>
<dbReference type="Proteomes" id="UP001195660">
    <property type="component" value="Unassembled WGS sequence"/>
</dbReference>
<dbReference type="Pfam" id="PF02600">
    <property type="entry name" value="DsbB"/>
    <property type="match status" value="1"/>
</dbReference>
<keyword evidence="17" id="KW-1185">Reference proteome</keyword>
<evidence type="ECO:0000256" key="2">
    <source>
        <dbReference type="ARBA" id="ARBA00008823"/>
    </source>
</evidence>
<keyword evidence="8 14" id="KW-1133">Transmembrane helix</keyword>
<evidence type="ECO:0000256" key="1">
    <source>
        <dbReference type="ARBA" id="ARBA00004429"/>
    </source>
</evidence>
<keyword evidence="6 14" id="KW-0812">Transmembrane</keyword>
<evidence type="ECO:0000256" key="12">
    <source>
        <dbReference type="ARBA" id="ARBA00023186"/>
    </source>
</evidence>
<keyword evidence="11 14" id="KW-1015">Disulfide bond</keyword>
<evidence type="ECO:0000256" key="3">
    <source>
        <dbReference type="ARBA" id="ARBA00022448"/>
    </source>
</evidence>
<feature type="disulfide bond" description="Redox-active" evidence="14">
    <location>
        <begin position="36"/>
        <end position="39"/>
    </location>
</feature>
<evidence type="ECO:0000256" key="8">
    <source>
        <dbReference type="ARBA" id="ARBA00022989"/>
    </source>
</evidence>
<dbReference type="InterPro" id="IPR022920">
    <property type="entry name" value="Disulphide_bond_form_DsbB"/>
</dbReference>
<organism evidence="16 17">
    <name type="scientific">Deefgea chitinilytica</name>
    <dbReference type="NCBI Taxonomy" id="570276"/>
    <lineage>
        <taxon>Bacteria</taxon>
        <taxon>Pseudomonadati</taxon>
        <taxon>Pseudomonadota</taxon>
        <taxon>Betaproteobacteria</taxon>
        <taxon>Neisseriales</taxon>
        <taxon>Chitinibacteraceae</taxon>
        <taxon>Deefgea</taxon>
    </lineage>
</organism>
<proteinExistence type="inferred from homology"/>
<evidence type="ECO:0000313" key="16">
    <source>
        <dbReference type="EMBL" id="MBM5570317.1"/>
    </source>
</evidence>
<keyword evidence="10 14" id="KW-0472">Membrane</keyword>
<feature type="topological domain" description="Cytoplasmic" evidence="14">
    <location>
        <begin position="163"/>
        <end position="172"/>
    </location>
</feature>
<comment type="function">
    <text evidence="14">Required for disulfide bond formation in some periplasmic proteins. Acts by oxidizing the DsbA protein.</text>
</comment>
<evidence type="ECO:0000256" key="4">
    <source>
        <dbReference type="ARBA" id="ARBA00022475"/>
    </source>
</evidence>
<protein>
    <recommendedName>
        <fullName evidence="14">Disulfide bond formation protein B</fullName>
    </recommendedName>
    <alternativeName>
        <fullName evidence="14">Disulfide oxidoreductase</fullName>
    </alternativeName>
</protein>
<keyword evidence="9 14" id="KW-0560">Oxidoreductase</keyword>
<comment type="caution">
    <text evidence="14">Lacks conserved residue(s) required for the propagation of feature annotation.</text>
</comment>
<keyword evidence="12 14" id="KW-0143">Chaperone</keyword>
<evidence type="ECO:0000256" key="7">
    <source>
        <dbReference type="ARBA" id="ARBA00022982"/>
    </source>
</evidence>
<dbReference type="HAMAP" id="MF_00286">
    <property type="entry name" value="DsbB"/>
    <property type="match status" value="1"/>
</dbReference>
<comment type="caution">
    <text evidence="16">The sequence shown here is derived from an EMBL/GenBank/DDBJ whole genome shotgun (WGS) entry which is preliminary data.</text>
</comment>
<dbReference type="PANTHER" id="PTHR36570:SF3">
    <property type="entry name" value="DISULFIDE BOND FORMATION PROTEIN B"/>
    <property type="match status" value="1"/>
</dbReference>
<feature type="transmembrane region" description="Helical" evidence="15">
    <location>
        <begin position="66"/>
        <end position="90"/>
    </location>
</feature>
<dbReference type="Gene3D" id="1.20.1550.10">
    <property type="entry name" value="DsbB-like"/>
    <property type="match status" value="1"/>
</dbReference>
<evidence type="ECO:0000256" key="15">
    <source>
        <dbReference type="SAM" id="Phobius"/>
    </source>
</evidence>
<dbReference type="InterPro" id="IPR023380">
    <property type="entry name" value="DsbB-like_sf"/>
</dbReference>
<keyword evidence="7 14" id="KW-0249">Electron transport</keyword>
<keyword evidence="5" id="KW-0997">Cell inner membrane</keyword>
<gene>
    <name evidence="14" type="primary">dsbB</name>
    <name evidence="16" type="ORF">GM173_01865</name>
</gene>
<dbReference type="InterPro" id="IPR050183">
    <property type="entry name" value="DsbB"/>
</dbReference>
<dbReference type="PANTHER" id="PTHR36570">
    <property type="entry name" value="DISULFIDE BOND FORMATION PROTEIN B"/>
    <property type="match status" value="1"/>
</dbReference>
<evidence type="ECO:0000256" key="14">
    <source>
        <dbReference type="HAMAP-Rule" id="MF_00286"/>
    </source>
</evidence>
<dbReference type="SUPFAM" id="SSF158442">
    <property type="entry name" value="DsbB-like"/>
    <property type="match status" value="1"/>
</dbReference>
<keyword evidence="3 14" id="KW-0813">Transport</keyword>
<accession>A0ABS2C831</accession>
<keyword evidence="13 14" id="KW-0676">Redox-active center</keyword>
<sequence>MALLRWRVGFFVLFLVCVGMMAFALYHQFYQWLMPCLLCVYERLIVIALGLLSLLAVLWRPSTRRGVMIFSSVYALVALWGAAITVWHLLLQFGPKESGISCAASLPFPIDLNALPGWISAVIRPVGDCSVADFTLFGMSMPFWLLVAFIGFLLLLSMLARTRLVEIRRRGL</sequence>
<name>A0ABS2C831_9NEIS</name>
<feature type="topological domain" description="Periplasmic" evidence="14">
    <location>
        <begin position="27"/>
        <end position="44"/>
    </location>
</feature>